<name>A0A9P0LUU5_ACAOB</name>
<reference evidence="1" key="1">
    <citation type="submission" date="2022-03" db="EMBL/GenBank/DDBJ databases">
        <authorList>
            <person name="Sayadi A."/>
        </authorList>
    </citation>
    <scope>NUCLEOTIDE SEQUENCE</scope>
</reference>
<proteinExistence type="predicted"/>
<comment type="caution">
    <text evidence="1">The sequence shown here is derived from an EMBL/GenBank/DDBJ whole genome shotgun (WGS) entry which is preliminary data.</text>
</comment>
<dbReference type="Proteomes" id="UP001152888">
    <property type="component" value="Unassembled WGS sequence"/>
</dbReference>
<evidence type="ECO:0000313" key="1">
    <source>
        <dbReference type="EMBL" id="CAH2003092.1"/>
    </source>
</evidence>
<sequence>MQEELTELSTNEELKVQFKNGYQQFWLQNNIPVTYPVILLLVYVYEQMRDNKINNEIQTDLRGLRAEDTIASASSSVTGETSAVEMVGCETWAESGLLLDAALARDSSRGVVSRDLITDNDGADYANKAGRFRALPSGVRAVISKAGGLDVACYEPGFMLVAVAVVGKYRFSCLDEVSG</sequence>
<dbReference type="EMBL" id="CAKOFQ010007529">
    <property type="protein sequence ID" value="CAH2003092.1"/>
    <property type="molecule type" value="Genomic_DNA"/>
</dbReference>
<gene>
    <name evidence="1" type="ORF">ACAOBT_LOCUS27169</name>
</gene>
<protein>
    <submittedName>
        <fullName evidence="1">Uncharacterized protein</fullName>
    </submittedName>
</protein>
<organism evidence="1 2">
    <name type="scientific">Acanthoscelides obtectus</name>
    <name type="common">Bean weevil</name>
    <name type="synonym">Bruchus obtectus</name>
    <dbReference type="NCBI Taxonomy" id="200917"/>
    <lineage>
        <taxon>Eukaryota</taxon>
        <taxon>Metazoa</taxon>
        <taxon>Ecdysozoa</taxon>
        <taxon>Arthropoda</taxon>
        <taxon>Hexapoda</taxon>
        <taxon>Insecta</taxon>
        <taxon>Pterygota</taxon>
        <taxon>Neoptera</taxon>
        <taxon>Endopterygota</taxon>
        <taxon>Coleoptera</taxon>
        <taxon>Polyphaga</taxon>
        <taxon>Cucujiformia</taxon>
        <taxon>Chrysomeloidea</taxon>
        <taxon>Chrysomelidae</taxon>
        <taxon>Bruchinae</taxon>
        <taxon>Bruchini</taxon>
        <taxon>Acanthoscelides</taxon>
    </lineage>
</organism>
<dbReference type="AlphaFoldDB" id="A0A9P0LUU5"/>
<evidence type="ECO:0000313" key="2">
    <source>
        <dbReference type="Proteomes" id="UP001152888"/>
    </source>
</evidence>
<keyword evidence="2" id="KW-1185">Reference proteome</keyword>
<accession>A0A9P0LUU5</accession>